<dbReference type="EMBL" id="JAWSTH010000120">
    <property type="protein sequence ID" value="MDW5598128.1"/>
    <property type="molecule type" value="Genomic_DNA"/>
</dbReference>
<comment type="caution">
    <text evidence="1">The sequence shown here is derived from an EMBL/GenBank/DDBJ whole genome shotgun (WGS) entry which is preliminary data.</text>
</comment>
<dbReference type="PANTHER" id="PTHR43975:SF2">
    <property type="entry name" value="EG:BACR7A4.14 PROTEIN-RELATED"/>
    <property type="match status" value="1"/>
</dbReference>
<dbReference type="GO" id="GO:0047936">
    <property type="term" value="F:glucose 1-dehydrogenase [NAD(P)+] activity"/>
    <property type="evidence" value="ECO:0007669"/>
    <property type="project" value="UniProtKB-EC"/>
</dbReference>
<dbReference type="EC" id="1.1.1.47" evidence="1"/>
<dbReference type="CDD" id="cd05233">
    <property type="entry name" value="SDR_c"/>
    <property type="match status" value="1"/>
</dbReference>
<sequence length="259" mass="26677">MARFDGKVAIVTGAASGIGRGTARVLAREGAALVLGDVDGAGLDALARELGPRRAHALVGDVAEEATAVDLVAAARERFGGLDVLVSNVGLMHFKDVEEVTVEEFDRVMAVNVRGGFLLCKHALPALRARGGGAIVLVSSGSAFVGQEFDGVSSFAYNVSKAAVRQLATSLGTRYAAEGIRVNAIAPGVTRTSQLSNFRAELSEAEEEAIFSGAARAAAPIGRYAEPEEIGRAIAFLASDDASYVVASTLVADGGFLAR</sequence>
<dbReference type="InterPro" id="IPR002347">
    <property type="entry name" value="SDR_fam"/>
</dbReference>
<evidence type="ECO:0000313" key="2">
    <source>
        <dbReference type="Proteomes" id="UP001284601"/>
    </source>
</evidence>
<dbReference type="PANTHER" id="PTHR43975">
    <property type="entry name" value="ZGC:101858"/>
    <property type="match status" value="1"/>
</dbReference>
<dbReference type="InterPro" id="IPR036291">
    <property type="entry name" value="NAD(P)-bd_dom_sf"/>
</dbReference>
<keyword evidence="1" id="KW-0560">Oxidoreductase</keyword>
<name>A0ABU4HXR9_9ACTN</name>
<evidence type="ECO:0000313" key="1">
    <source>
        <dbReference type="EMBL" id="MDW5598128.1"/>
    </source>
</evidence>
<dbReference type="PRINTS" id="PR00081">
    <property type="entry name" value="GDHRDH"/>
</dbReference>
<accession>A0ABU4HXR9</accession>
<dbReference type="SUPFAM" id="SSF51735">
    <property type="entry name" value="NAD(P)-binding Rossmann-fold domains"/>
    <property type="match status" value="1"/>
</dbReference>
<reference evidence="1 2" key="2">
    <citation type="submission" date="2023-10" db="EMBL/GenBank/DDBJ databases">
        <authorList>
            <person name="Han X.F."/>
        </authorList>
    </citation>
    <scope>NUCLEOTIDE SEQUENCE [LARGE SCALE GENOMIC DNA]</scope>
    <source>
        <strain evidence="1 2">KCTC 39840</strain>
    </source>
</reference>
<dbReference type="Proteomes" id="UP001284601">
    <property type="component" value="Unassembled WGS sequence"/>
</dbReference>
<proteinExistence type="predicted"/>
<gene>
    <name evidence="1" type="ORF">R7226_27475</name>
</gene>
<dbReference type="PRINTS" id="PR00080">
    <property type="entry name" value="SDRFAMILY"/>
</dbReference>
<keyword evidence="2" id="KW-1185">Reference proteome</keyword>
<dbReference type="RefSeq" id="WP_318600596.1">
    <property type="nucleotide sequence ID" value="NZ_JAWSTH010000120.1"/>
</dbReference>
<organism evidence="1 2">
    <name type="scientific">Conexibacter stalactiti</name>
    <dbReference type="NCBI Taxonomy" id="1940611"/>
    <lineage>
        <taxon>Bacteria</taxon>
        <taxon>Bacillati</taxon>
        <taxon>Actinomycetota</taxon>
        <taxon>Thermoleophilia</taxon>
        <taxon>Solirubrobacterales</taxon>
        <taxon>Conexibacteraceae</taxon>
        <taxon>Conexibacter</taxon>
    </lineage>
</organism>
<protein>
    <submittedName>
        <fullName evidence="1">Glucose 1-dehydrogenase</fullName>
        <ecNumber evidence="1">1.1.1.47</ecNumber>
    </submittedName>
</protein>
<dbReference type="NCBIfam" id="NF005559">
    <property type="entry name" value="PRK07231.1"/>
    <property type="match status" value="1"/>
</dbReference>
<dbReference type="Pfam" id="PF13561">
    <property type="entry name" value="adh_short_C2"/>
    <property type="match status" value="1"/>
</dbReference>
<dbReference type="Gene3D" id="3.40.50.720">
    <property type="entry name" value="NAD(P)-binding Rossmann-like Domain"/>
    <property type="match status" value="1"/>
</dbReference>
<reference evidence="2" key="1">
    <citation type="submission" date="2023-07" db="EMBL/GenBank/DDBJ databases">
        <title>Conexibacter stalactiti sp. nov., isolated from stalactites in a lava cave and emended description of the genus Conexibacter.</title>
        <authorList>
            <person name="Lee S.D."/>
        </authorList>
    </citation>
    <scope>NUCLEOTIDE SEQUENCE [LARGE SCALE GENOMIC DNA]</scope>
    <source>
        <strain evidence="2">KCTC 39840</strain>
    </source>
</reference>